<sequence>SEVIGRGFGDYVRTYPHRHGADGSFAARMMHFGDRCERQ</sequence>
<name>X0XIA6_9ZZZZ</name>
<reference evidence="1" key="1">
    <citation type="journal article" date="2014" name="Front. Microbiol.">
        <title>High frequency of phylogenetically diverse reductive dehalogenase-homologous genes in deep subseafloor sedimentary metagenomes.</title>
        <authorList>
            <person name="Kawai M."/>
            <person name="Futagami T."/>
            <person name="Toyoda A."/>
            <person name="Takaki Y."/>
            <person name="Nishi S."/>
            <person name="Hori S."/>
            <person name="Arai W."/>
            <person name="Tsubouchi T."/>
            <person name="Morono Y."/>
            <person name="Uchiyama I."/>
            <person name="Ito T."/>
            <person name="Fujiyama A."/>
            <person name="Inagaki F."/>
            <person name="Takami H."/>
        </authorList>
    </citation>
    <scope>NUCLEOTIDE SEQUENCE</scope>
    <source>
        <strain evidence="1">Expedition CK06-06</strain>
    </source>
</reference>
<proteinExistence type="predicted"/>
<feature type="non-terminal residue" evidence="1">
    <location>
        <position position="1"/>
    </location>
</feature>
<protein>
    <submittedName>
        <fullName evidence="1">Uncharacterized protein</fullName>
    </submittedName>
</protein>
<organism evidence="1">
    <name type="scientific">marine sediment metagenome</name>
    <dbReference type="NCBI Taxonomy" id="412755"/>
    <lineage>
        <taxon>unclassified sequences</taxon>
        <taxon>metagenomes</taxon>
        <taxon>ecological metagenomes</taxon>
    </lineage>
</organism>
<comment type="caution">
    <text evidence="1">The sequence shown here is derived from an EMBL/GenBank/DDBJ whole genome shotgun (WGS) entry which is preliminary data.</text>
</comment>
<dbReference type="EMBL" id="BARS01053776">
    <property type="protein sequence ID" value="GAG42875.1"/>
    <property type="molecule type" value="Genomic_DNA"/>
</dbReference>
<dbReference type="AlphaFoldDB" id="X0XIA6"/>
<evidence type="ECO:0000313" key="1">
    <source>
        <dbReference type="EMBL" id="GAG42875.1"/>
    </source>
</evidence>
<gene>
    <name evidence="1" type="ORF">S01H1_79729</name>
</gene>
<accession>X0XIA6</accession>